<evidence type="ECO:0000313" key="3">
    <source>
        <dbReference type="Proteomes" id="UP000092018"/>
    </source>
</evidence>
<protein>
    <recommendedName>
        <fullName evidence="4">Lipoprotein</fullName>
    </recommendedName>
</protein>
<evidence type="ECO:0008006" key="4">
    <source>
        <dbReference type="Google" id="ProtNLM"/>
    </source>
</evidence>
<evidence type="ECO:0000313" key="2">
    <source>
        <dbReference type="EMBL" id="ANO32679.1"/>
    </source>
</evidence>
<feature type="compositionally biased region" description="Polar residues" evidence="1">
    <location>
        <begin position="42"/>
        <end position="54"/>
    </location>
</feature>
<dbReference type="Proteomes" id="UP000092018">
    <property type="component" value="Chromosome 1"/>
</dbReference>
<gene>
    <name evidence="2" type="ORF">A6E01_05440</name>
</gene>
<accession>A0AAN0XUE3</accession>
<organism evidence="2 3">
    <name type="scientific">Vibrio breoganii</name>
    <dbReference type="NCBI Taxonomy" id="553239"/>
    <lineage>
        <taxon>Bacteria</taxon>
        <taxon>Pseudomonadati</taxon>
        <taxon>Pseudomonadota</taxon>
        <taxon>Gammaproteobacteria</taxon>
        <taxon>Vibrionales</taxon>
        <taxon>Vibrionaceae</taxon>
        <taxon>Vibrio</taxon>
    </lineage>
</organism>
<feature type="region of interest" description="Disordered" evidence="1">
    <location>
        <begin position="19"/>
        <end position="106"/>
    </location>
</feature>
<dbReference type="RefSeq" id="WP_065209748.1">
    <property type="nucleotide sequence ID" value="NZ_CP016177.1"/>
</dbReference>
<reference evidence="2 3" key="1">
    <citation type="submission" date="2016-06" db="EMBL/GenBank/DDBJ databases">
        <title>Adaptive Radiation by Waves of Gene Transfer Leads to Fine-Scale Resource Partitioning in Marine Microbes.</title>
        <authorList>
            <person name="Hehemann J.-H."/>
            <person name="Arevalo P."/>
            <person name="Datta M.S."/>
            <person name="Yu X."/>
            <person name="Corzett C."/>
            <person name="Henschel A."/>
            <person name="Preheim S.P."/>
            <person name="Timberlake S."/>
            <person name="Alm E.J."/>
            <person name="Polz M.F."/>
        </authorList>
    </citation>
    <scope>NUCLEOTIDE SEQUENCE [LARGE SCALE GENOMIC DNA]</scope>
    <source>
        <strain evidence="2 3">FF50</strain>
    </source>
</reference>
<evidence type="ECO:0000256" key="1">
    <source>
        <dbReference type="SAM" id="MobiDB-lite"/>
    </source>
</evidence>
<dbReference type="AlphaFoldDB" id="A0AAN0XUE3"/>
<dbReference type="PROSITE" id="PS51257">
    <property type="entry name" value="PROKAR_LIPOPROTEIN"/>
    <property type="match status" value="1"/>
</dbReference>
<sequence length="306" mass="33892">MKKLAAVLVIASVILTGCQGGSDSHEVQESIQTGEKAKVSLPSVNELSVQSTNENKQKSPPLPPTSSHVFITHISPESKKSSDTVAHAHSPKESKQPTSDETTWLDKPENQKTIEVFQDAGFTEEQVYDLCKTYLTSDATFTCTSSVDKNGNDSANFEFYYRTPYKVNAGNFDGRTEFTYTPTEQKLVILKARQFDSAQDSANDQLNNINKLVFKHVETPKVEVVRDVDNATITAQATLYMDDEITKSLRDDYINSQEDSNLLSKLSFYKKSKPVMALTENMDKGSADDVPVMNSCLHKILEVVGG</sequence>
<dbReference type="EMBL" id="CP016177">
    <property type="protein sequence ID" value="ANO32679.1"/>
    <property type="molecule type" value="Genomic_DNA"/>
</dbReference>
<name>A0AAN0XUE3_9VIBR</name>
<dbReference type="KEGG" id="vbr:A6E01_05440"/>
<proteinExistence type="predicted"/>